<dbReference type="InterPro" id="IPR037481">
    <property type="entry name" value="LacX"/>
</dbReference>
<dbReference type="STRING" id="1547445.LO80_05780"/>
<dbReference type="GO" id="GO:0030246">
    <property type="term" value="F:carbohydrate binding"/>
    <property type="evidence" value="ECO:0007669"/>
    <property type="project" value="InterPro"/>
</dbReference>
<dbReference type="OrthoDB" id="9790727at2"/>
<protein>
    <submittedName>
        <fullName evidence="1">Galactose mutarotase</fullName>
    </submittedName>
</protein>
<reference evidence="1 2" key="1">
    <citation type="submission" date="2014-10" db="EMBL/GenBank/DDBJ databases">
        <title>Whole genome sequence of Francisella endociliophora strain FSC1006, isolated from a laboratory culture of the marine ciliate Euplotes raikovi.</title>
        <authorList>
            <person name="Granberg M."/>
            <person name="Backman S."/>
            <person name="Lundmark E."/>
            <person name="Nilsson E."/>
            <person name="Karlsson E."/>
            <person name="Thelaus J."/>
            <person name="Ohrman C."/>
            <person name="Larkeryd A."/>
            <person name="Stenberg P."/>
        </authorList>
    </citation>
    <scope>NUCLEOTIDE SEQUENCE [LARGE SCALE GENOMIC DNA]</scope>
    <source>
        <strain evidence="1 2">FSC1006</strain>
    </source>
</reference>
<dbReference type="GO" id="GO:0005975">
    <property type="term" value="P:carbohydrate metabolic process"/>
    <property type="evidence" value="ECO:0007669"/>
    <property type="project" value="InterPro"/>
</dbReference>
<dbReference type="AlphaFoldDB" id="A0A097EPM2"/>
<dbReference type="RefSeq" id="WP_040009416.1">
    <property type="nucleotide sequence ID" value="NZ_CP009574.1"/>
</dbReference>
<dbReference type="CDD" id="cd09024">
    <property type="entry name" value="Aldose_epim_lacX"/>
    <property type="match status" value="1"/>
</dbReference>
<dbReference type="eggNOG" id="COG2017">
    <property type="taxonomic scope" value="Bacteria"/>
</dbReference>
<proteinExistence type="predicted"/>
<dbReference type="EMBL" id="CP009574">
    <property type="protein sequence ID" value="AIT09524.1"/>
    <property type="molecule type" value="Genomic_DNA"/>
</dbReference>
<name>A0A097EPM2_9GAMM</name>
<dbReference type="Proteomes" id="UP000029672">
    <property type="component" value="Chromosome"/>
</dbReference>
<dbReference type="SUPFAM" id="SSF74650">
    <property type="entry name" value="Galactose mutarotase-like"/>
    <property type="match status" value="1"/>
</dbReference>
<accession>A0A097EPM2</accession>
<dbReference type="Pfam" id="PF01263">
    <property type="entry name" value="Aldose_epim"/>
    <property type="match status" value="1"/>
</dbReference>
<gene>
    <name evidence="1" type="ORF">LO80_05780</name>
</gene>
<evidence type="ECO:0000313" key="1">
    <source>
        <dbReference type="EMBL" id="AIT09524.1"/>
    </source>
</evidence>
<dbReference type="Gene3D" id="2.70.98.10">
    <property type="match status" value="1"/>
</dbReference>
<evidence type="ECO:0000313" key="2">
    <source>
        <dbReference type="Proteomes" id="UP000029672"/>
    </source>
</evidence>
<dbReference type="GO" id="GO:0016853">
    <property type="term" value="F:isomerase activity"/>
    <property type="evidence" value="ECO:0007669"/>
    <property type="project" value="InterPro"/>
</dbReference>
<dbReference type="KEGG" id="frf:LO80_05780"/>
<dbReference type="HOGENOM" id="CLU_057834_1_0_6"/>
<dbReference type="InterPro" id="IPR014718">
    <property type="entry name" value="GH-type_carb-bd"/>
</dbReference>
<dbReference type="InterPro" id="IPR011013">
    <property type="entry name" value="Gal_mutarotase_sf_dom"/>
</dbReference>
<sequence>MIKIKNDNLLVEISELGAEVRAVINATTNHEYMWSGEGSIWAGVSPVLFPVVGKSHDNKIRYQGKEYPMGNHGLARHTVFDIVLHSESSVTLAMDTTAKDYPFRLRFEVTYTLGANKLITEYNIINLDDSVASCGFGAHPAFACPFDDKHKFSDYEIVFSEQKLDFHAITPEAFYTGETKHFKLSKIELDNHTFDNDALVYSGFTDKRVRLAEKGSDRYIEVTFDGFEYLGLWSKPKANAPYVCIEPWCGRSDTLGMDVDIEYRIGNVDIKPQQNLSRSYTIEFSY</sequence>
<keyword evidence="2" id="KW-1185">Reference proteome</keyword>
<dbReference type="InterPro" id="IPR008183">
    <property type="entry name" value="Aldose_1/G6P_1-epimerase"/>
</dbReference>
<organism evidence="1 2">
    <name type="scientific">Candidatus Francisella endociliophora</name>
    <dbReference type="NCBI Taxonomy" id="653937"/>
    <lineage>
        <taxon>Bacteria</taxon>
        <taxon>Pseudomonadati</taxon>
        <taxon>Pseudomonadota</taxon>
        <taxon>Gammaproteobacteria</taxon>
        <taxon>Thiotrichales</taxon>
        <taxon>Francisellaceae</taxon>
        <taxon>Francisella</taxon>
    </lineage>
</organism>